<feature type="domain" description="CHAD" evidence="1">
    <location>
        <begin position="206"/>
        <end position="502"/>
    </location>
</feature>
<dbReference type="SUPFAM" id="SSF55154">
    <property type="entry name" value="CYTH-like phosphatases"/>
    <property type="match status" value="1"/>
</dbReference>
<dbReference type="STRING" id="1434232.MAIT1_04280"/>
<accession>A0A1Y2K4Q0</accession>
<keyword evidence="3" id="KW-1185">Reference proteome</keyword>
<name>A0A1Y2K4Q0_9PROT</name>
<dbReference type="EMBL" id="LVJN01000019">
    <property type="protein sequence ID" value="OSM04378.1"/>
    <property type="molecule type" value="Genomic_DNA"/>
</dbReference>
<dbReference type="Proteomes" id="UP000194003">
    <property type="component" value="Unassembled WGS sequence"/>
</dbReference>
<evidence type="ECO:0000313" key="2">
    <source>
        <dbReference type="EMBL" id="OSM04378.1"/>
    </source>
</evidence>
<dbReference type="InterPro" id="IPR007899">
    <property type="entry name" value="CHAD_dom"/>
</dbReference>
<gene>
    <name evidence="2" type="ORF">MAIT1_04280</name>
</gene>
<protein>
    <submittedName>
        <fullName evidence="2">Putative adenylate cyclase</fullName>
    </submittedName>
</protein>
<dbReference type="SMART" id="SM00880">
    <property type="entry name" value="CHAD"/>
    <property type="match status" value="1"/>
</dbReference>
<dbReference type="PROSITE" id="PS51708">
    <property type="entry name" value="CHAD"/>
    <property type="match status" value="1"/>
</dbReference>
<dbReference type="Gene3D" id="1.40.20.10">
    <property type="entry name" value="CHAD domain"/>
    <property type="match status" value="1"/>
</dbReference>
<dbReference type="AlphaFoldDB" id="A0A1Y2K4Q0"/>
<proteinExistence type="predicted"/>
<sequence length="511" mass="57163">MATHPLIGAACAKQSRIQGRTAFFDTPDLDLAARGVDLQVGRGPQGAPIQRLLNVGLAAPHVPEGRALLIWQGPAPSDAQLNLSQLAASTDTLGQIGGIDLAQLRRCFILNYERRTWKLAFPNGDKLVVREEVGALDDGDCVEPYREIELELTSGSPSRFYEVSLAIMHYLHAALTPLGPPARWQAARRPDALQPRAPRRNALRPDMHLDQAYGRINQNVLDAMVAALPLVSHGQGAVWMQGHATLLDGVRRLRLMESWFAPSIPDGIRQAMGGELAWIEERLDEARAWGALRQSLLAPFSEHFADLPGVAAMMSESDARWREARARLQEALAHPRFARFLLGLYHWMTGRGWRNRFDQEERLAFEGEVKTFAAEQFSLGHRFIRRQGVRFGFDASHPDAPEWPGRAQDDALALLGDAFIDAKPRREYQTAMARWRRLAEEQRMLLDGMAPLGRLKQTLPQELLHMLTGWLGARAAEMRHEGREAWRHAANCPPFWLGAPPLDAAEETPHE</sequence>
<evidence type="ECO:0000259" key="1">
    <source>
        <dbReference type="PROSITE" id="PS51708"/>
    </source>
</evidence>
<organism evidence="2 3">
    <name type="scientific">Magnetofaba australis IT-1</name>
    <dbReference type="NCBI Taxonomy" id="1434232"/>
    <lineage>
        <taxon>Bacteria</taxon>
        <taxon>Pseudomonadati</taxon>
        <taxon>Pseudomonadota</taxon>
        <taxon>Magnetococcia</taxon>
        <taxon>Magnetococcales</taxon>
        <taxon>Magnetococcaceae</taxon>
        <taxon>Magnetofaba</taxon>
    </lineage>
</organism>
<dbReference type="Pfam" id="PF05235">
    <property type="entry name" value="CHAD"/>
    <property type="match status" value="1"/>
</dbReference>
<dbReference type="InterPro" id="IPR038186">
    <property type="entry name" value="CHAD_dom_sf"/>
</dbReference>
<comment type="caution">
    <text evidence="2">The sequence shown here is derived from an EMBL/GenBank/DDBJ whole genome shotgun (WGS) entry which is preliminary data.</text>
</comment>
<evidence type="ECO:0000313" key="3">
    <source>
        <dbReference type="Proteomes" id="UP000194003"/>
    </source>
</evidence>
<reference evidence="2 3" key="1">
    <citation type="journal article" date="2016" name="BMC Genomics">
        <title>Combined genomic and structural analyses of a cultured magnetotactic bacterium reveals its niche adaptation to a dynamic environment.</title>
        <authorList>
            <person name="Araujo A.C."/>
            <person name="Morillo V."/>
            <person name="Cypriano J."/>
            <person name="Teixeira L.C."/>
            <person name="Leao P."/>
            <person name="Lyra S."/>
            <person name="Almeida L.G."/>
            <person name="Bazylinski D.A."/>
            <person name="Vasconcellos A.T."/>
            <person name="Abreu F."/>
            <person name="Lins U."/>
        </authorList>
    </citation>
    <scope>NUCLEOTIDE SEQUENCE [LARGE SCALE GENOMIC DNA]</scope>
    <source>
        <strain evidence="2 3">IT-1</strain>
    </source>
</reference>
<dbReference type="InterPro" id="IPR033469">
    <property type="entry name" value="CYTH-like_dom_sf"/>
</dbReference>